<dbReference type="EMBL" id="BKCJ010003284">
    <property type="protein sequence ID" value="GEU54133.1"/>
    <property type="molecule type" value="Genomic_DNA"/>
</dbReference>
<evidence type="ECO:0000313" key="2">
    <source>
        <dbReference type="EMBL" id="GEU54133.1"/>
    </source>
</evidence>
<reference evidence="2" key="1">
    <citation type="journal article" date="2019" name="Sci. Rep.">
        <title>Draft genome of Tanacetum cinerariifolium, the natural source of mosquito coil.</title>
        <authorList>
            <person name="Yamashiro T."/>
            <person name="Shiraishi A."/>
            <person name="Satake H."/>
            <person name="Nakayama K."/>
        </authorList>
    </citation>
    <scope>NUCLEOTIDE SEQUENCE</scope>
</reference>
<proteinExistence type="predicted"/>
<dbReference type="AlphaFoldDB" id="A0A6L2KWU2"/>
<comment type="caution">
    <text evidence="2">The sequence shown here is derived from an EMBL/GenBank/DDBJ whole genome shotgun (WGS) entry which is preliminary data.</text>
</comment>
<organism evidence="2">
    <name type="scientific">Tanacetum cinerariifolium</name>
    <name type="common">Dalmatian daisy</name>
    <name type="synonym">Chrysanthemum cinerariifolium</name>
    <dbReference type="NCBI Taxonomy" id="118510"/>
    <lineage>
        <taxon>Eukaryota</taxon>
        <taxon>Viridiplantae</taxon>
        <taxon>Streptophyta</taxon>
        <taxon>Embryophyta</taxon>
        <taxon>Tracheophyta</taxon>
        <taxon>Spermatophyta</taxon>
        <taxon>Magnoliopsida</taxon>
        <taxon>eudicotyledons</taxon>
        <taxon>Gunneridae</taxon>
        <taxon>Pentapetalae</taxon>
        <taxon>asterids</taxon>
        <taxon>campanulids</taxon>
        <taxon>Asterales</taxon>
        <taxon>Asteraceae</taxon>
        <taxon>Asteroideae</taxon>
        <taxon>Anthemideae</taxon>
        <taxon>Anthemidinae</taxon>
        <taxon>Tanacetum</taxon>
    </lineage>
</organism>
<keyword evidence="1" id="KW-0732">Signal</keyword>
<feature type="chain" id="PRO_5026799262" evidence="1">
    <location>
        <begin position="19"/>
        <end position="72"/>
    </location>
</feature>
<feature type="signal peptide" evidence="1">
    <location>
        <begin position="1"/>
        <end position="18"/>
    </location>
</feature>
<sequence length="72" mass="7997">MRLVSYIALGLVLENVFTALWNLTEEKTMELPSNLILMEILPRLPTKLLGRCMIFLEESIAAIKGYRGGSGG</sequence>
<name>A0A6L2KWU2_TANCI</name>
<evidence type="ECO:0000256" key="1">
    <source>
        <dbReference type="SAM" id="SignalP"/>
    </source>
</evidence>
<protein>
    <submittedName>
        <fullName evidence="2">Uncharacterized protein</fullName>
    </submittedName>
</protein>
<gene>
    <name evidence="2" type="ORF">Tci_026111</name>
</gene>
<accession>A0A6L2KWU2</accession>